<dbReference type="Proteomes" id="UP000290848">
    <property type="component" value="Unassembled WGS sequence"/>
</dbReference>
<feature type="signal peptide" evidence="1">
    <location>
        <begin position="1"/>
        <end position="23"/>
    </location>
</feature>
<reference evidence="2 3" key="1">
    <citation type="submission" date="2018-12" db="EMBL/GenBank/DDBJ databases">
        <title>The Draft Genome Sequence of the Soil Bacterium Pedobacter tournemirensis R1.</title>
        <authorList>
            <person name="He J."/>
        </authorList>
    </citation>
    <scope>NUCLEOTIDE SEQUENCE [LARGE SCALE GENOMIC DNA]</scope>
    <source>
        <strain evidence="2 3">R1</strain>
    </source>
</reference>
<evidence type="ECO:0000256" key="1">
    <source>
        <dbReference type="SAM" id="SignalP"/>
    </source>
</evidence>
<keyword evidence="1" id="KW-0732">Signal</keyword>
<dbReference type="AlphaFoldDB" id="A0A4Q0MG18"/>
<comment type="caution">
    <text evidence="2">The sequence shown here is derived from an EMBL/GenBank/DDBJ whole genome shotgun (WGS) entry which is preliminary data.</text>
</comment>
<dbReference type="Gene3D" id="2.60.40.1120">
    <property type="entry name" value="Carboxypeptidase-like, regulatory domain"/>
    <property type="match status" value="1"/>
</dbReference>
<dbReference type="GO" id="GO:0004180">
    <property type="term" value="F:carboxypeptidase activity"/>
    <property type="evidence" value="ECO:0007669"/>
    <property type="project" value="UniProtKB-KW"/>
</dbReference>
<keyword evidence="2" id="KW-0645">Protease</keyword>
<proteinExistence type="predicted"/>
<sequence length="930" mass="103531">MKKIARRLFLSCILPISTCSLFAQPGDEVIIIPDHAITKTAGNEVISFILKIKNQRKNAIDGTLNCLLPEKGLSLITRPGIRVTIPAADSIFVPMKIYAPSKIRAGKEYIVRFSLKEQSSGQILSEGHCSVMMNTKRSVSLYALSTAIQLENNSDSLIIPVRVVNNGNTAENVTVISSLPYTTGGDAFYATRQLNIAAFSDTLVYFRKRVTRRMLQAEGFDASIKGFYTNGELFGVSGIKIQSPRVVRRFNESEYQDSFNGNYLSLSAENTLNPYKSYVLGAYGSALTEEGKFTYSLNATTWRNSGNTPLLRNTWINYQTATAGLKAGNIDKSAEINLNGRGASFFISDSLHTNTIEAGYVEKNYNLIGISNKGRLAPGNAGWLSFSHNKDKFRLNSSLMYDNSPYTYSKSVLSSNTAVYQVRGKFRMSASLHGAYSDYSLINERSKISAAGDILVNGRVKKFEFSSSNFLSLPSYPGMRKGTTSLSERVNWMSGSFSVWGNLNYNRFAPQYPSNNTFSPRYENLKTEMGISGPLSQGVTLSFAPAYAQDKSNSYFVGNENTASSLKSWNLNTTLNCVISSNQYISLNSESGIYRSSYSSRMKYHLKTNVNYRYKELGIFSSFQKGAFYFGELVNAYSMNKNNYTMLSIGPSIQKDLFHEKCMVTASASYIRSNISGSSLAANSRIEYDVLKHTRLFAGLAYNRLSYNNDHYQTNNLQLGLVQKLPTPGIALKTNVLDVFLYKDVNQNNTYDAGDSIAVNQPLLINQIMFLTGKDGNIHYKNLPEETYTISTPYLKGWYAADSRIYLNKDTRTEIALQKTGALRGQITLSFSELSFEIPRSKAGVVITVTDKEGRSYNTKTNEDGEFSFYLPAGKFTASINPENLRAEIDCLNCQQQVDVSPEKSTTVSFILKVKNRKLETKKFKSPGLK</sequence>
<protein>
    <submittedName>
        <fullName evidence="2">Carboxypeptidase regulatory-like domain-containing protein</fullName>
    </submittedName>
</protein>
<accession>A0A4Q0MG18</accession>
<keyword evidence="2" id="KW-0121">Carboxypeptidase</keyword>
<evidence type="ECO:0000313" key="2">
    <source>
        <dbReference type="EMBL" id="RXF72481.1"/>
    </source>
</evidence>
<name>A0A4Q0MG18_9SPHI</name>
<feature type="chain" id="PRO_5020763839" evidence="1">
    <location>
        <begin position="24"/>
        <end position="930"/>
    </location>
</feature>
<organism evidence="2 3">
    <name type="scientific">Arcticibacter tournemirensis</name>
    <dbReference type="NCBI Taxonomy" id="699437"/>
    <lineage>
        <taxon>Bacteria</taxon>
        <taxon>Pseudomonadati</taxon>
        <taxon>Bacteroidota</taxon>
        <taxon>Sphingobacteriia</taxon>
        <taxon>Sphingobacteriales</taxon>
        <taxon>Sphingobacteriaceae</taxon>
        <taxon>Arcticibacter</taxon>
    </lineage>
</organism>
<dbReference type="RefSeq" id="WP_128767667.1">
    <property type="nucleotide sequence ID" value="NZ_RXOC01000001.1"/>
</dbReference>
<evidence type="ECO:0000313" key="3">
    <source>
        <dbReference type="Proteomes" id="UP000290848"/>
    </source>
</evidence>
<dbReference type="EMBL" id="RXOC01000001">
    <property type="protein sequence ID" value="RXF72481.1"/>
    <property type="molecule type" value="Genomic_DNA"/>
</dbReference>
<keyword evidence="2" id="KW-0378">Hydrolase</keyword>
<gene>
    <name evidence="2" type="ORF">EKH83_01815</name>
</gene>